<keyword evidence="7" id="KW-1185">Reference proteome</keyword>
<evidence type="ECO:0000259" key="5">
    <source>
        <dbReference type="Pfam" id="PF10475"/>
    </source>
</evidence>
<dbReference type="InterPro" id="IPR019514">
    <property type="entry name" value="Syndetin_C"/>
</dbReference>
<evidence type="ECO:0000256" key="1">
    <source>
        <dbReference type="ARBA" id="ARBA00022448"/>
    </source>
</evidence>
<sequence>MSKLAGMGSLIEPELYSALSSLTVNFDMDRYIEVYSASVLQERGRSSHHEASTSSSKTYEQLCQNLDNDDVLTTLRELGFVICRALIAYHAILKYHSEEEDREKMNEQNKSNNNAVGKEGSILNSLLAAKDSIFSFALEKFTIFIQSCDFAFLKFDILLDIVDMANRFTDFGQKYFLAESSNLISSVEKQIVTYFLRYHRERMDELAMFLENEIFTLCPVPYQFTIFDLQICTFFTQVDSSNDRIEVPKKLESVLQIIKSHLLPPEVSSPKKSADNFIIHSLPQRNPVVQLNFPDQLFGLNERVIAVESLEFVARQLDLMRPVIESLIPINKSGSENQFSELELNLEEFYSKILTVIPEVRLYVFDCVASGALKLQILQNSVANTKWDTNQLQSQHSQYADFLLKDFEAFKLRLDTIATESSVNFSIETKKLLWDRVIYYAFKTLVQGYCEGGKCSTEGRALMQLDFQQLLVKVCLNLFFTCIEYLSSNPYVD</sequence>
<evidence type="ECO:0000259" key="4">
    <source>
        <dbReference type="Pfam" id="PF10474"/>
    </source>
</evidence>
<dbReference type="OrthoDB" id="10263345at2759"/>
<dbReference type="Pfam" id="PF10474">
    <property type="entry name" value="Syndetin_C"/>
    <property type="match status" value="1"/>
</dbReference>
<gene>
    <name evidence="6" type="ORF">WR25_07528</name>
</gene>
<evidence type="ECO:0000313" key="6">
    <source>
        <dbReference type="EMBL" id="PAV62133.1"/>
    </source>
</evidence>
<dbReference type="GO" id="GO:0005829">
    <property type="term" value="C:cytosol"/>
    <property type="evidence" value="ECO:0007669"/>
    <property type="project" value="GOC"/>
</dbReference>
<dbReference type="AlphaFoldDB" id="A0A2A2JKA8"/>
<dbReference type="Pfam" id="PF10475">
    <property type="entry name" value="Vps54_N"/>
    <property type="match status" value="1"/>
</dbReference>
<proteinExistence type="predicted"/>
<evidence type="ECO:0000256" key="3">
    <source>
        <dbReference type="ARBA" id="ARBA00023054"/>
    </source>
</evidence>
<organism evidence="6 7">
    <name type="scientific">Diploscapter pachys</name>
    <dbReference type="NCBI Taxonomy" id="2018661"/>
    <lineage>
        <taxon>Eukaryota</taxon>
        <taxon>Metazoa</taxon>
        <taxon>Ecdysozoa</taxon>
        <taxon>Nematoda</taxon>
        <taxon>Chromadorea</taxon>
        <taxon>Rhabditida</taxon>
        <taxon>Rhabditina</taxon>
        <taxon>Rhabditomorpha</taxon>
        <taxon>Rhabditoidea</taxon>
        <taxon>Rhabditidae</taxon>
        <taxon>Diploscapter</taxon>
    </lineage>
</organism>
<dbReference type="PANTHER" id="PTHR13258:SF0">
    <property type="entry name" value="SYNDETIN"/>
    <property type="match status" value="1"/>
</dbReference>
<dbReference type="InterPro" id="IPR040047">
    <property type="entry name" value="VPS50"/>
</dbReference>
<dbReference type="STRING" id="2018661.A0A2A2JKA8"/>
<dbReference type="PANTHER" id="PTHR13258">
    <property type="entry name" value="SYNDETIN"/>
    <property type="match status" value="1"/>
</dbReference>
<dbReference type="GO" id="GO:0042147">
    <property type="term" value="P:retrograde transport, endosome to Golgi"/>
    <property type="evidence" value="ECO:0007669"/>
    <property type="project" value="InterPro"/>
</dbReference>
<feature type="domain" description="Syndetin C-terminal" evidence="4">
    <location>
        <begin position="297"/>
        <end position="474"/>
    </location>
</feature>
<protein>
    <submittedName>
        <fullName evidence="6">Uncharacterized protein</fullName>
    </submittedName>
</protein>
<dbReference type="GO" id="GO:1990745">
    <property type="term" value="C:EARP complex"/>
    <property type="evidence" value="ECO:0007669"/>
    <property type="project" value="InterPro"/>
</dbReference>
<keyword evidence="1" id="KW-0813">Transport</keyword>
<name>A0A2A2JKA8_9BILA</name>
<dbReference type="GO" id="GO:0032456">
    <property type="term" value="P:endocytic recycling"/>
    <property type="evidence" value="ECO:0007669"/>
    <property type="project" value="InterPro"/>
</dbReference>
<keyword evidence="3" id="KW-0175">Coiled coil</keyword>
<evidence type="ECO:0000313" key="7">
    <source>
        <dbReference type="Proteomes" id="UP000218231"/>
    </source>
</evidence>
<dbReference type="Proteomes" id="UP000218231">
    <property type="component" value="Unassembled WGS sequence"/>
</dbReference>
<dbReference type="EMBL" id="LIAE01010386">
    <property type="protein sequence ID" value="PAV62133.1"/>
    <property type="molecule type" value="Genomic_DNA"/>
</dbReference>
<accession>A0A2A2JKA8</accession>
<dbReference type="InterPro" id="IPR019515">
    <property type="entry name" value="VPS54_N"/>
</dbReference>
<reference evidence="6 7" key="1">
    <citation type="journal article" date="2017" name="Curr. Biol.">
        <title>Genome architecture and evolution of a unichromosomal asexual nematode.</title>
        <authorList>
            <person name="Fradin H."/>
            <person name="Zegar C."/>
            <person name="Gutwein M."/>
            <person name="Lucas J."/>
            <person name="Kovtun M."/>
            <person name="Corcoran D."/>
            <person name="Baugh L.R."/>
            <person name="Kiontke K."/>
            <person name="Gunsalus K."/>
            <person name="Fitch D.H."/>
            <person name="Piano F."/>
        </authorList>
    </citation>
    <scope>NUCLEOTIDE SEQUENCE [LARGE SCALE GENOMIC DNA]</scope>
    <source>
        <strain evidence="6">PF1309</strain>
    </source>
</reference>
<comment type="caution">
    <text evidence="6">The sequence shown here is derived from an EMBL/GenBank/DDBJ whole genome shotgun (WGS) entry which is preliminary data.</text>
</comment>
<dbReference type="GO" id="GO:0000149">
    <property type="term" value="F:SNARE binding"/>
    <property type="evidence" value="ECO:0007669"/>
    <property type="project" value="TreeGrafter"/>
</dbReference>
<feature type="domain" description="Vacuolar protein sorting-associated protein 54 N-terminal" evidence="5">
    <location>
        <begin position="35"/>
        <end position="95"/>
    </location>
</feature>
<evidence type="ECO:0000256" key="2">
    <source>
        <dbReference type="ARBA" id="ARBA00022927"/>
    </source>
</evidence>
<keyword evidence="2" id="KW-0653">Protein transport</keyword>
<dbReference type="GO" id="GO:0015031">
    <property type="term" value="P:protein transport"/>
    <property type="evidence" value="ECO:0007669"/>
    <property type="project" value="UniProtKB-KW"/>
</dbReference>